<accession>E8WWD3</accession>
<dbReference type="EMBL" id="CP002480">
    <property type="protein sequence ID" value="ADW68516.1"/>
    <property type="molecule type" value="Genomic_DNA"/>
</dbReference>
<dbReference type="Pfam" id="PF14559">
    <property type="entry name" value="TPR_19"/>
    <property type="match status" value="1"/>
</dbReference>
<dbReference type="STRING" id="1198114.AciX9_1463"/>
<keyword evidence="1" id="KW-0802">TPR repeat</keyword>
<dbReference type="InterPro" id="IPR011990">
    <property type="entry name" value="TPR-like_helical_dom_sf"/>
</dbReference>
<dbReference type="Gene3D" id="1.25.40.10">
    <property type="entry name" value="Tetratricopeptide repeat domain"/>
    <property type="match status" value="6"/>
</dbReference>
<dbReference type="HOGENOM" id="CLU_228722_0_0_0"/>
<dbReference type="RefSeq" id="WP_013579836.1">
    <property type="nucleotide sequence ID" value="NC_015064.1"/>
</dbReference>
<dbReference type="KEGG" id="acm:AciX9_1463"/>
<dbReference type="InterPro" id="IPR019734">
    <property type="entry name" value="TPR_rpt"/>
</dbReference>
<evidence type="ECO:0000256" key="2">
    <source>
        <dbReference type="SAM" id="MobiDB-lite"/>
    </source>
</evidence>
<dbReference type="SMART" id="SM00028">
    <property type="entry name" value="TPR"/>
    <property type="match status" value="6"/>
</dbReference>
<protein>
    <submittedName>
        <fullName evidence="3">Tetratricopeptide TPR_1 repeat-containing protein</fullName>
    </submittedName>
</protein>
<keyword evidence="4" id="KW-1185">Reference proteome</keyword>
<evidence type="ECO:0000313" key="3">
    <source>
        <dbReference type="EMBL" id="ADW68516.1"/>
    </source>
</evidence>
<name>E8WWD3_GRATM</name>
<feature type="region of interest" description="Disordered" evidence="2">
    <location>
        <begin position="2349"/>
        <end position="2373"/>
    </location>
</feature>
<feature type="repeat" description="TPR" evidence="1">
    <location>
        <begin position="1829"/>
        <end position="1862"/>
    </location>
</feature>
<evidence type="ECO:0000256" key="1">
    <source>
        <dbReference type="PROSITE-ProRule" id="PRU00339"/>
    </source>
</evidence>
<reference evidence="4" key="1">
    <citation type="submission" date="2011-01" db="EMBL/GenBank/DDBJ databases">
        <title>Complete sequence of chromosome of Acidobacterium sp. MP5ACTX9.</title>
        <authorList>
            <consortium name="US DOE Joint Genome Institute"/>
            <person name="Lucas S."/>
            <person name="Copeland A."/>
            <person name="Lapidus A."/>
            <person name="Cheng J.-F."/>
            <person name="Goodwin L."/>
            <person name="Pitluck S."/>
            <person name="Teshima H."/>
            <person name="Detter J.C."/>
            <person name="Han C."/>
            <person name="Tapia R."/>
            <person name="Land M."/>
            <person name="Hauser L."/>
            <person name="Kyrpides N."/>
            <person name="Ivanova N."/>
            <person name="Ovchinnikova G."/>
            <person name="Pagani I."/>
            <person name="Rawat S.R."/>
            <person name="Mannisto M."/>
            <person name="Haggblom M.M."/>
            <person name="Woyke T."/>
        </authorList>
    </citation>
    <scope>NUCLEOTIDE SEQUENCE [LARGE SCALE GENOMIC DNA]</scope>
    <source>
        <strain evidence="4">MP5ACTX9</strain>
    </source>
</reference>
<dbReference type="PANTHER" id="PTHR12558:SF13">
    <property type="entry name" value="CELL DIVISION CYCLE PROTEIN 27 HOMOLOG"/>
    <property type="match status" value="1"/>
</dbReference>
<gene>
    <name evidence="3" type="ordered locus">AciX9_1463</name>
</gene>
<proteinExistence type="predicted"/>
<dbReference type="OrthoDB" id="97761at2"/>
<dbReference type="PROSITE" id="PS50005">
    <property type="entry name" value="TPR"/>
    <property type="match status" value="1"/>
</dbReference>
<evidence type="ECO:0000313" key="4">
    <source>
        <dbReference type="Proteomes" id="UP000000343"/>
    </source>
</evidence>
<dbReference type="Proteomes" id="UP000000343">
    <property type="component" value="Chromosome"/>
</dbReference>
<dbReference type="PaxDb" id="1198114-AciX9_1463"/>
<dbReference type="eggNOG" id="COG0457">
    <property type="taxonomic scope" value="Bacteria"/>
</dbReference>
<dbReference type="PANTHER" id="PTHR12558">
    <property type="entry name" value="CELL DIVISION CYCLE 16,23,27"/>
    <property type="match status" value="1"/>
</dbReference>
<organism evidence="4">
    <name type="scientific">Granulicella tundricola (strain ATCC BAA-1859 / DSM 23138 / MP5ACTX9)</name>
    <dbReference type="NCBI Taxonomy" id="1198114"/>
    <lineage>
        <taxon>Bacteria</taxon>
        <taxon>Pseudomonadati</taxon>
        <taxon>Acidobacteriota</taxon>
        <taxon>Terriglobia</taxon>
        <taxon>Terriglobales</taxon>
        <taxon>Acidobacteriaceae</taxon>
        <taxon>Granulicella</taxon>
    </lineage>
</organism>
<sequence>MRSFPDRTLARIGVLVALAVPATFAARADLPLWMQSVVSNSSIEAALYRTMDLPGIRMLYPRPPAEAQHELTALVSAKPDTAQLYALRAHADEQALDFTAAEQDWKSFAAHSKESAAAEFQLADYYHRRNQAQQEITALQQAASLPSSATEKFLSADKQQAWMAYPRALSVAHDQGLSDDITLAIDKAWITRYPQEPAPRATLISTLLRQRRFDETQHAIADYQTAFPQDQILPIKATALLALDQNTPDATTRALALFDKEYQPLWPSDLIQTYFQLLTATHTAHAMLTNAQAQLVQHPDDLNAATRIVFYFQQQGRTQAATDTIARYAAGKDASHTPWSPDELYTFATLLSRFSQYPSAARYYFALASTPGHLAATSQSPEEAGLAGIIHILLNAPDQAIDLGSGNLSIYGDLATIDRGPGYLNGILSLWLNSQNPASELSSEEQKAVPYFHRAKAAELLTGLDQRFPTSTARPALHADLIQALATYGDDTAVKQAGQKFLADFTQAPERMQVALQLADAYARTGDTKAEFALYESLLTELSAPLQGMPLTAAGTQAPATTPSATDTETLEVQTSAPPSTAALLQQALVLTPTPPSTTAKAQAYQQILNRYLGRLATTNQLPAALAVLKKELDRNPNDPLLYERLADFLQQNNLAAQQEQVYQQALARFNDTSFYNKLARLYLRERHREDFSTLTRKVVDTFEGTDLEQYFANVNHTWPEAYLQLNLYAHQRFPHDLAFTRNLLSAYETKGTADPAAHERLLREHWQESPDLQAQFFDLLSRTQKLPTELAALEALAPSPAEQTKNPAAAQELAELYLWQSHFEQSAPLLGQLADQYPAEQSIGTEAASVFRSLAYFDPTQIAHSVNISRHLSAADPTNLDHLATIGDTYADSTATSLNLDAGNQLTQAAPYWLAMANIHPGLPDGYLESATVFWDYFQFDGALAQIESARKHFNNPALYAYQAGAIDENKRDVPRAIAEYIAAITAEPAHTHGTESEAGTESDAHSRLLTLATRPQFKTLIDQATASAASAHPTLATLELRADILEALQQKSAIAPLVEAAIDKSTTVDSLQQLATFSQAHQLPAQYRSAIQHEIALATDPIQHIELQFQLANAFRDAGDLPSALHLIDSVHQSNPKLIGVVRTTTEFYWNNKQPKQAVATLVQASHEANPTLACGYTLEAIAKSNESADYIGARTLLKPLLNADPFNPQYLNLQAQSFSLAHDDAALRDLYSSTLAALKTAPLSAPEKRDKIALARHAMIPALTTLKDYDGAIDQHIALISAFPEDPTILQAAASYARLHARETRLIAFLNKTAANSPRDSRFLIDLARVDVQFEDYPGALAAYSKAIAIRADRPDLYIARADLEEHQQAFDAACADYDRLYLLTYRDPQWMEKSALARARQGKPDLAVKALQTARIEGRPASAGNNFRVADQLESWNLISQATTFAEEGVKLAGDDLLTTPQNNSGAVLYVRLLARQRKASDAFALLTRLLQSSTTSPSAPAVIVQQVEQKGLASVTDADWRKRLVAMRQQQAQTTYRDAVQQLCNAVASFYTPEEKSSFATLLDARRANRPAAEVAATWIPAARTAGLKDREAVWRRDVLLNSPRLGTARLNEFDTLEASRMDNIVRAQTLDAYAALVKPNVQTKVLTMAARAWRDAGDKTHEIADLRKLVLGHQQQQAEQRLFELYLAGDLTALLQLTTGKSHVADQAANFVLANATQPLAYKALQNRSLGRAPVWASANSALLGLYFADMSSSTDSAFQAALADQTIGERLQSRPDKSRQLVGDPWFYYGSRYGVWLTLSPKPTHDPEDFLPSDIEHAPNDAASYLALAQLYLDAHNVDGALGEYRHAIELDPIDPTPNIAMAEALWSANRHEEALAAWNQGLTKLRAMVDEHAVPETFWTQFGVLAKEAHDHQLGAKLKPGMSLVLDAYLRKNGDYRSSELLHSAWLSLEKENLGKAVDWMISLIKSMPLSAQSNSLSALAYEPWFPKPQMERVYRLQIALLQGHPQSEPAAQSTGYDDYSLTQLTTVQTTYLNWLITANRIADAQHLYDSIPASQRQDDPLQLASIVLAARQSQLPALLATYQSDPSAAPSLSQLSLAANRLRLEKDSANSRLLLEYVFQQKLQQQLLTAPDYLALAEARIDTADLPGALDLLNRLTLQGNLYDNLDAASTLLVRTGHNAEALPLLTRLANGTPWNPNFRLRLGQAQLALKQTSAASATLSALAAGDDAPYALRAQAAEALHSAPTAKQFSSAELNLVASGKATPQQADQPYFVYARILAATQATPAQRSTILRDALKIAPDAMRNGLRLQLFHAELAQSHDEQASAAIEPILPAIRSLLAPPATPDDAQPDNEAPQTDTMPTLDIPYSVDSILNTPASRLSLALALASMHEHTHASAEAITDLQAALELTNAPPQKLTLQSRITTLEDTLNLQRQNNSRLPILQNALTQTNLVRPRLTAAAAQVPK</sequence>
<dbReference type="SUPFAM" id="SSF48452">
    <property type="entry name" value="TPR-like"/>
    <property type="match status" value="3"/>
</dbReference>